<dbReference type="CDD" id="cd01129">
    <property type="entry name" value="PulE-GspE-like"/>
    <property type="match status" value="1"/>
</dbReference>
<evidence type="ECO:0000256" key="3">
    <source>
        <dbReference type="ARBA" id="ARBA00022840"/>
    </source>
</evidence>
<evidence type="ECO:0000256" key="2">
    <source>
        <dbReference type="ARBA" id="ARBA00022741"/>
    </source>
</evidence>
<evidence type="ECO:0000256" key="1">
    <source>
        <dbReference type="ARBA" id="ARBA00006611"/>
    </source>
</evidence>
<evidence type="ECO:0000313" key="7">
    <source>
        <dbReference type="Proteomes" id="UP000034175"/>
    </source>
</evidence>
<dbReference type="SUPFAM" id="SSF52540">
    <property type="entry name" value="P-loop containing nucleoside triphosphate hydrolases"/>
    <property type="match status" value="1"/>
</dbReference>
<dbReference type="Pfam" id="PF05157">
    <property type="entry name" value="MshEN"/>
    <property type="match status" value="1"/>
</dbReference>
<sequence length="568" mass="63014">MDKNTTNQNPPAGHKPLLHIASDDTLEKFQSKMAQVRVKEREIETEKNAAAHAMPYIDLRSFPIAAEALMLIPKQQAQQLQAVCFLFNQDQLRLGTVMPERPAIDELLHQLQERHHAEGKVYLVSQESFNNALKLYDRFPTIAAIQKGVSITEDDLNRFKEVIHSLELLKKELEIVSTTDMVTLTVAAALNLNTSDIHIEAEKDHIMVRFRLDGVLQDIATLPKDRWDKIVSRIKLVSALKINVTDKPQDGRFTIRLQDGEIDVRVSILPTVHGESVVMRVLKSMSEIAIEALGLNDHTKQILTKAIGMPYGMIITTGPTGSGKTTTLYAILKRLNTQKVKIITLEDPVEYKLEGVSQSQIDPSKDFTFAKGLRAMLRQDPDIAMVGEIRDFETADTAINAALTGHLILSTIHTNTASGALPRFLSLGVKSALLAPALRAVMGQRLVRKLCEYCKKPIALETTQRERLQNIFAEVAPGLSVPAFDTSTFYGPMGCTRCDNLGYKGRMGIYEIYDITPEMADLISKEAITEHEVEANAIKNGMITMAQDGVLKALQGITSLAEVLKVAE</sequence>
<dbReference type="GO" id="GO:0005524">
    <property type="term" value="F:ATP binding"/>
    <property type="evidence" value="ECO:0007669"/>
    <property type="project" value="UniProtKB-KW"/>
</dbReference>
<evidence type="ECO:0000259" key="5">
    <source>
        <dbReference type="Pfam" id="PF05157"/>
    </source>
</evidence>
<evidence type="ECO:0000259" key="4">
    <source>
        <dbReference type="Pfam" id="PF00437"/>
    </source>
</evidence>
<reference evidence="6 7" key="1">
    <citation type="journal article" date="2015" name="Nature">
        <title>rRNA introns, odd ribosomes, and small enigmatic genomes across a large radiation of phyla.</title>
        <authorList>
            <person name="Brown C.T."/>
            <person name="Hug L.A."/>
            <person name="Thomas B.C."/>
            <person name="Sharon I."/>
            <person name="Castelle C.J."/>
            <person name="Singh A."/>
            <person name="Wilkins M.J."/>
            <person name="Williams K.H."/>
            <person name="Banfield J.F."/>
        </authorList>
    </citation>
    <scope>NUCLEOTIDE SEQUENCE [LARGE SCALE GENOMIC DNA]</scope>
</reference>
<organism evidence="6 7">
    <name type="scientific">Candidatus Magasanikbacteria bacterium GW2011_GWA2_46_17</name>
    <dbReference type="NCBI Taxonomy" id="1619042"/>
    <lineage>
        <taxon>Bacteria</taxon>
        <taxon>Candidatus Magasanikiibacteriota</taxon>
    </lineage>
</organism>
<keyword evidence="3" id="KW-0067">ATP-binding</keyword>
<dbReference type="Proteomes" id="UP000034175">
    <property type="component" value="Unassembled WGS sequence"/>
</dbReference>
<comment type="caution">
    <text evidence="6">The sequence shown here is derived from an EMBL/GenBank/DDBJ whole genome shotgun (WGS) entry which is preliminary data.</text>
</comment>
<name>A0A0G1P3D8_9BACT</name>
<dbReference type="PATRIC" id="fig|1619042.3.peg.124"/>
<comment type="similarity">
    <text evidence="1">Belongs to the GSP E family.</text>
</comment>
<keyword evidence="2" id="KW-0547">Nucleotide-binding</keyword>
<protein>
    <submittedName>
        <fullName evidence="6">Type IV-A pilus assembly ATPase PilB</fullName>
    </submittedName>
</protein>
<dbReference type="EMBL" id="LCMA01000002">
    <property type="protein sequence ID" value="KKU27246.1"/>
    <property type="molecule type" value="Genomic_DNA"/>
</dbReference>
<dbReference type="PANTHER" id="PTHR30258">
    <property type="entry name" value="TYPE II SECRETION SYSTEM PROTEIN GSPE-RELATED"/>
    <property type="match status" value="1"/>
</dbReference>
<dbReference type="AlphaFoldDB" id="A0A0G1P3D8"/>
<feature type="domain" description="Bacterial type II secretion system protein E" evidence="4">
    <location>
        <begin position="181"/>
        <end position="564"/>
    </location>
</feature>
<accession>A0A0G1P3D8</accession>
<dbReference type="InterPro" id="IPR007831">
    <property type="entry name" value="T2SS_GspE_N"/>
</dbReference>
<dbReference type="PANTHER" id="PTHR30258:SF1">
    <property type="entry name" value="PROTEIN TRANSPORT PROTEIN HOFB HOMOLOG"/>
    <property type="match status" value="1"/>
</dbReference>
<dbReference type="GO" id="GO:0016887">
    <property type="term" value="F:ATP hydrolysis activity"/>
    <property type="evidence" value="ECO:0007669"/>
    <property type="project" value="TreeGrafter"/>
</dbReference>
<dbReference type="Pfam" id="PF00437">
    <property type="entry name" value="T2SSE"/>
    <property type="match status" value="1"/>
</dbReference>
<dbReference type="GO" id="GO:0005886">
    <property type="term" value="C:plasma membrane"/>
    <property type="evidence" value="ECO:0007669"/>
    <property type="project" value="TreeGrafter"/>
</dbReference>
<dbReference type="InterPro" id="IPR027417">
    <property type="entry name" value="P-loop_NTPase"/>
</dbReference>
<feature type="domain" description="Type II secretion system protein GspE N-terminal" evidence="5">
    <location>
        <begin position="53"/>
        <end position="136"/>
    </location>
</feature>
<proteinExistence type="inferred from homology"/>
<gene>
    <name evidence="6" type="ORF">UX39_C0002G0025</name>
</gene>
<dbReference type="Gene3D" id="3.40.50.300">
    <property type="entry name" value="P-loop containing nucleotide triphosphate hydrolases"/>
    <property type="match status" value="1"/>
</dbReference>
<dbReference type="Gene3D" id="3.30.450.90">
    <property type="match status" value="1"/>
</dbReference>
<evidence type="ECO:0000313" key="6">
    <source>
        <dbReference type="EMBL" id="KKU27246.1"/>
    </source>
</evidence>
<dbReference type="InterPro" id="IPR001482">
    <property type="entry name" value="T2SS/T4SS_dom"/>
</dbReference>